<keyword evidence="2" id="KW-0812">Transmembrane</keyword>
<feature type="compositionally biased region" description="Low complexity" evidence="1">
    <location>
        <begin position="440"/>
        <end position="458"/>
    </location>
</feature>
<evidence type="ECO:0000256" key="2">
    <source>
        <dbReference type="SAM" id="Phobius"/>
    </source>
</evidence>
<reference evidence="5" key="1">
    <citation type="submission" date="2005-09" db="EMBL/GenBank/DDBJ databases">
        <title>Annotation of the Aspergillus terreus NIH2624 genome.</title>
        <authorList>
            <person name="Birren B.W."/>
            <person name="Lander E.S."/>
            <person name="Galagan J.E."/>
            <person name="Nusbaum C."/>
            <person name="Devon K."/>
            <person name="Henn M."/>
            <person name="Ma L.-J."/>
            <person name="Jaffe D.B."/>
            <person name="Butler J."/>
            <person name="Alvarez P."/>
            <person name="Gnerre S."/>
            <person name="Grabherr M."/>
            <person name="Kleber M."/>
            <person name="Mauceli E.W."/>
            <person name="Brockman W."/>
            <person name="Rounsley S."/>
            <person name="Young S.K."/>
            <person name="LaButti K."/>
            <person name="Pushparaj V."/>
            <person name="DeCaprio D."/>
            <person name="Crawford M."/>
            <person name="Koehrsen M."/>
            <person name="Engels R."/>
            <person name="Montgomery P."/>
            <person name="Pearson M."/>
            <person name="Howarth C."/>
            <person name="Larson L."/>
            <person name="Luoma S."/>
            <person name="White J."/>
            <person name="Alvarado L."/>
            <person name="Kodira C.D."/>
            <person name="Zeng Q."/>
            <person name="Oleary S."/>
            <person name="Yandava C."/>
            <person name="Denning D.W."/>
            <person name="Nierman W.C."/>
            <person name="Milne T."/>
            <person name="Madden K."/>
        </authorList>
    </citation>
    <scope>NUCLEOTIDE SEQUENCE [LARGE SCALE GENOMIC DNA]</scope>
    <source>
        <strain evidence="5">NIH 2624 / FGSC A1156</strain>
    </source>
</reference>
<evidence type="ECO:0000259" key="3">
    <source>
        <dbReference type="Pfam" id="PF10544"/>
    </source>
</evidence>
<dbReference type="HOGENOM" id="CLU_585231_0_0_1"/>
<feature type="region of interest" description="Disordered" evidence="1">
    <location>
        <begin position="378"/>
        <end position="467"/>
    </location>
</feature>
<keyword evidence="2" id="KW-0472">Membrane</keyword>
<name>Q0CK27_ASPTN</name>
<evidence type="ECO:0000313" key="4">
    <source>
        <dbReference type="EMBL" id="EAU33718.1"/>
    </source>
</evidence>
<feature type="region of interest" description="Disordered" evidence="1">
    <location>
        <begin position="1"/>
        <end position="87"/>
    </location>
</feature>
<keyword evidence="2" id="KW-1133">Transmembrane helix</keyword>
<dbReference type="GeneID" id="4321635"/>
<feature type="compositionally biased region" description="Basic and acidic residues" evidence="1">
    <location>
        <begin position="66"/>
        <end position="81"/>
    </location>
</feature>
<evidence type="ECO:0000313" key="5">
    <source>
        <dbReference type="Proteomes" id="UP000007963"/>
    </source>
</evidence>
<evidence type="ECO:0000256" key="1">
    <source>
        <dbReference type="SAM" id="MobiDB-lite"/>
    </source>
</evidence>
<dbReference type="eggNOG" id="ENOG502SZ7P">
    <property type="taxonomic scope" value="Eukaryota"/>
</dbReference>
<gene>
    <name evidence="4" type="ORF">ATEG_05957</name>
</gene>
<dbReference type="AlphaFoldDB" id="Q0CK27"/>
<feature type="domain" description="Bacteriophage T5 Orf172 DNA-binding" evidence="3">
    <location>
        <begin position="114"/>
        <end position="211"/>
    </location>
</feature>
<dbReference type="STRING" id="341663.Q0CK27"/>
<dbReference type="VEuPathDB" id="FungiDB:ATEG_05957"/>
<dbReference type="RefSeq" id="XP_001215135.1">
    <property type="nucleotide sequence ID" value="XM_001215135.1"/>
</dbReference>
<organism evidence="4 5">
    <name type="scientific">Aspergillus terreus (strain NIH 2624 / FGSC A1156)</name>
    <dbReference type="NCBI Taxonomy" id="341663"/>
    <lineage>
        <taxon>Eukaryota</taxon>
        <taxon>Fungi</taxon>
        <taxon>Dikarya</taxon>
        <taxon>Ascomycota</taxon>
        <taxon>Pezizomycotina</taxon>
        <taxon>Eurotiomycetes</taxon>
        <taxon>Eurotiomycetidae</taxon>
        <taxon>Eurotiales</taxon>
        <taxon>Aspergillaceae</taxon>
        <taxon>Aspergillus</taxon>
        <taxon>Aspergillus subgen. Circumdati</taxon>
    </lineage>
</organism>
<dbReference type="Pfam" id="PF10544">
    <property type="entry name" value="T5orf172"/>
    <property type="match status" value="1"/>
</dbReference>
<feature type="compositionally biased region" description="Acidic residues" evidence="1">
    <location>
        <begin position="21"/>
        <end position="44"/>
    </location>
</feature>
<dbReference type="InterPro" id="IPR018306">
    <property type="entry name" value="Phage_T5_Orf172_DNA-bd"/>
</dbReference>
<sequence>MGSSKKSGKPRDDLPVSVESSDSEIEENGDGESDVELADGDAPECDNSTEPSTPCKSSKAAPPETPDSRSCDGEEPPREASGKLSPPKTLIGVIGDICDQIRKPFSWADRNGPGFAYVFYDPSDDGDMYKIGQSTRVLERENYYKNKCQIKGWEITSRPRIEAIWGHERLEKLAQKQLGNFNFKFDCFCHTEHEEFFMGNKETALAVLELWTKWLWQSPYDDHGSLKPFWEDRLKLLEPMYFSAFNCGKHDCPSRGESAPACQECLMEGWKAWTTATISDEPGLVTNGVLSASKPASQAQFPWPMVFWRAFLFLCFLYVPVLGAGNIYLVSCLLEGGLALGFYPTPQLRAQQIISESAVHQMLSPLGKVLQLGNAGVVNQKKNSPKGKQPVAHNTSSLETPSRSLSRIRSPPLMDASPPSPSVEAARRKKGSTKSAPRQSSPSPGATLTASTSLSLSSDRTEITTAC</sequence>
<feature type="compositionally biased region" description="Low complexity" evidence="1">
    <location>
        <begin position="401"/>
        <end position="413"/>
    </location>
</feature>
<feature type="compositionally biased region" description="Polar residues" evidence="1">
    <location>
        <begin position="46"/>
        <end position="56"/>
    </location>
</feature>
<feature type="transmembrane region" description="Helical" evidence="2">
    <location>
        <begin position="301"/>
        <end position="319"/>
    </location>
</feature>
<dbReference type="OrthoDB" id="3511049at2759"/>
<dbReference type="Proteomes" id="UP000007963">
    <property type="component" value="Unassembled WGS sequence"/>
</dbReference>
<proteinExistence type="predicted"/>
<dbReference type="EMBL" id="CH476601">
    <property type="protein sequence ID" value="EAU33718.1"/>
    <property type="molecule type" value="Genomic_DNA"/>
</dbReference>
<protein>
    <recommendedName>
        <fullName evidence="3">Bacteriophage T5 Orf172 DNA-binding domain-containing protein</fullName>
    </recommendedName>
</protein>
<accession>Q0CK27</accession>